<evidence type="ECO:0000313" key="1">
    <source>
        <dbReference type="EMBL" id="CAL1583690.1"/>
    </source>
</evidence>
<protein>
    <submittedName>
        <fullName evidence="1">Uncharacterized protein</fullName>
    </submittedName>
</protein>
<dbReference type="EMBL" id="OZ035838">
    <property type="protein sequence ID" value="CAL1583690.1"/>
    <property type="molecule type" value="Genomic_DNA"/>
</dbReference>
<sequence>MRLILTVKHCSEIAPATDLMRTQTRFSRSTHARSAPVKRLRVPVSLNTDPRLSRTGSSHPGHTVLGAGTLGIVYSTLKLSSPTPASLPPVSLPSLPPLLSCLSPTHNVDAGL</sequence>
<evidence type="ECO:0000313" key="2">
    <source>
        <dbReference type="Proteomes" id="UP001497482"/>
    </source>
</evidence>
<proteinExistence type="predicted"/>
<name>A0AAV2K3U5_KNICA</name>
<accession>A0AAV2K3U5</accession>
<dbReference type="Proteomes" id="UP001497482">
    <property type="component" value="Chromosome 16"/>
</dbReference>
<organism evidence="1 2">
    <name type="scientific">Knipowitschia caucasica</name>
    <name type="common">Caucasian dwarf goby</name>
    <name type="synonym">Pomatoschistus caucasicus</name>
    <dbReference type="NCBI Taxonomy" id="637954"/>
    <lineage>
        <taxon>Eukaryota</taxon>
        <taxon>Metazoa</taxon>
        <taxon>Chordata</taxon>
        <taxon>Craniata</taxon>
        <taxon>Vertebrata</taxon>
        <taxon>Euteleostomi</taxon>
        <taxon>Actinopterygii</taxon>
        <taxon>Neopterygii</taxon>
        <taxon>Teleostei</taxon>
        <taxon>Neoteleostei</taxon>
        <taxon>Acanthomorphata</taxon>
        <taxon>Gobiaria</taxon>
        <taxon>Gobiiformes</taxon>
        <taxon>Gobioidei</taxon>
        <taxon>Gobiidae</taxon>
        <taxon>Gobiinae</taxon>
        <taxon>Knipowitschia</taxon>
    </lineage>
</organism>
<keyword evidence="2" id="KW-1185">Reference proteome</keyword>
<gene>
    <name evidence="1" type="ORF">KC01_LOCUS14137</name>
</gene>
<reference evidence="1 2" key="1">
    <citation type="submission" date="2024-04" db="EMBL/GenBank/DDBJ databases">
        <authorList>
            <person name="Waldvogel A.-M."/>
            <person name="Schoenle A."/>
        </authorList>
    </citation>
    <scope>NUCLEOTIDE SEQUENCE [LARGE SCALE GENOMIC DNA]</scope>
</reference>
<dbReference type="AlphaFoldDB" id="A0AAV2K3U5"/>